<dbReference type="PROSITE" id="PS50021">
    <property type="entry name" value="CH"/>
    <property type="match status" value="2"/>
</dbReference>
<feature type="repeat" description="Filamin" evidence="4">
    <location>
        <begin position="963"/>
        <end position="1055"/>
    </location>
</feature>
<dbReference type="InterPro" id="IPR001298">
    <property type="entry name" value="Filamin/ABP280_rpt"/>
</dbReference>
<keyword evidence="2" id="KW-0677">Repeat</keyword>
<proteinExistence type="inferred from homology"/>
<dbReference type="Proteomes" id="UP001431783">
    <property type="component" value="Unassembled WGS sequence"/>
</dbReference>
<feature type="repeat" description="Filamin" evidence="4">
    <location>
        <begin position="671"/>
        <end position="767"/>
    </location>
</feature>
<feature type="repeat" description="Filamin" evidence="4">
    <location>
        <begin position="768"/>
        <end position="864"/>
    </location>
</feature>
<feature type="repeat" description="Filamin" evidence="4">
    <location>
        <begin position="282"/>
        <end position="380"/>
    </location>
</feature>
<dbReference type="SMART" id="SM00557">
    <property type="entry name" value="IG_FLMN"/>
    <property type="match status" value="11"/>
</dbReference>
<evidence type="ECO:0000259" key="5">
    <source>
        <dbReference type="PROSITE" id="PS50021"/>
    </source>
</evidence>
<dbReference type="Pfam" id="PF00630">
    <property type="entry name" value="Filamin"/>
    <property type="match status" value="11"/>
</dbReference>
<feature type="domain" description="Calponin-homology (CH)" evidence="5">
    <location>
        <begin position="172"/>
        <end position="275"/>
    </location>
</feature>
<feature type="repeat" description="Filamin" evidence="4">
    <location>
        <begin position="1155"/>
        <end position="1251"/>
    </location>
</feature>
<protein>
    <recommendedName>
        <fullName evidence="5">Calponin-homology (CH) domain-containing protein</fullName>
    </recommendedName>
</protein>
<organism evidence="6 7">
    <name type="scientific">Henosepilachna vigintioctopunctata</name>
    <dbReference type="NCBI Taxonomy" id="420089"/>
    <lineage>
        <taxon>Eukaryota</taxon>
        <taxon>Metazoa</taxon>
        <taxon>Ecdysozoa</taxon>
        <taxon>Arthropoda</taxon>
        <taxon>Hexapoda</taxon>
        <taxon>Insecta</taxon>
        <taxon>Pterygota</taxon>
        <taxon>Neoptera</taxon>
        <taxon>Endopterygota</taxon>
        <taxon>Coleoptera</taxon>
        <taxon>Polyphaga</taxon>
        <taxon>Cucujiformia</taxon>
        <taxon>Coccinelloidea</taxon>
        <taxon>Coccinellidae</taxon>
        <taxon>Epilachninae</taxon>
        <taxon>Epilachnini</taxon>
        <taxon>Henosepilachna</taxon>
    </lineage>
</organism>
<feature type="repeat" description="Filamin" evidence="4">
    <location>
        <begin position="382"/>
        <end position="480"/>
    </location>
</feature>
<evidence type="ECO:0000313" key="6">
    <source>
        <dbReference type="EMBL" id="KAK9889074.1"/>
    </source>
</evidence>
<dbReference type="FunFam" id="2.60.40.10:FF:000007">
    <property type="entry name" value="Filamin-B isoform C"/>
    <property type="match status" value="1"/>
</dbReference>
<dbReference type="InterPro" id="IPR013783">
    <property type="entry name" value="Ig-like_fold"/>
</dbReference>
<dbReference type="PROSITE" id="PS00020">
    <property type="entry name" value="ACTININ_2"/>
    <property type="match status" value="1"/>
</dbReference>
<dbReference type="FunFam" id="1.10.418.10:FF:000008">
    <property type="entry name" value="Filamin-B isoform C"/>
    <property type="match status" value="1"/>
</dbReference>
<feature type="repeat" description="Filamin" evidence="4">
    <location>
        <begin position="865"/>
        <end position="962"/>
    </location>
</feature>
<dbReference type="Gene3D" id="1.10.418.10">
    <property type="entry name" value="Calponin-like domain"/>
    <property type="match status" value="2"/>
</dbReference>
<dbReference type="SUPFAM" id="SSF47576">
    <property type="entry name" value="Calponin-homology domain, CH-domain"/>
    <property type="match status" value="1"/>
</dbReference>
<comment type="caution">
    <text evidence="6">The sequence shown here is derived from an EMBL/GenBank/DDBJ whole genome shotgun (WGS) entry which is preliminary data.</text>
</comment>
<sequence>MSEVSYQTTGFEPVGSYNVRRDAEYCEVDDEMVTTERELAEDAQWKKIQQNTFTRWANEHLKTVERHIANLETDLSDGLRLITLIEVLAAKKLPKHNKKPMFRSQKLENVSVALNFLQTDEGIRIVNIDSSDIVDCKLKLILGLIWTLILHYSISLPMWEGEDDITNGGSEPTPKQRLMNWIQSKVPELPIKNFTTDWSDGRVVGALVDAVAPGLCPDWPDWDPKDSVQNASEAMGLADDWLNVPQLIKPEEIVNPNVDEQSMMTYLSQYPNAKIKPGAPLRPRTSPNKVRVYGPGIEPTGLVVGAPANFTVETFSAGKGQVEVNVENPLGQQEQVDIRFNSDRNLTYSTSYTPHYEGIHKIYVKFAGRDVPKTPYIVKVEGHAGDPTKVTASGPGLQPDGNFINRTNYFDIHTKNAGKGVPEVIILDPSGNKNTVPVKIRQTSNDIWRCEYASSMIGLHSVNIFFAGKPIPNSPIGVKLSPSSDAKRVKVCGRGLQPNGVRVKDEADFKIFTEGAGEGLPDVQVIGPGGIKEPCIMRKIDGTTYEASYHPMKEGHYRVMVTFAGQEIPKSPFEVDVGPYKETQIRAYGPGLVGGVVDYPALFTVETNGETGALGFSIQGPSQAKIECQDNGDGSADVKYYPTAVGNYAIHILCDNEDIPKSPYIAQILPQTDYYPEKVEVYGSGIETNGPQKNTPAKMVIDTRKAGKAPLDVKVSDSSSNKVPVDLKEKSEGVFEGQYVPRAGGKHTVQVNYGGVATRNSPFRVQVGDVYDLSKIGCFGPGVEQGVKANVPTHFNIDASALDDAELKVCLQNEDTGEEVPIKLINNGDNKHTVEYVAPQSGNHAVTLQYGGHKVPSTPIKFKVQPDVDVSKVKVDGLEPSVHTDSVTDFVVDTRALSRSNDNGKVMCTITNPSGQQTENCVTALPDGTYKVSYIPFEEGRHTIDIMYDNVPVPGSPFVVNVKRGCDSNKVIAYGPGLDSGIVGKSNTFTVESKGAGKGGLSLAIEGPSEAKMTCEDNRDGSCSVQYVPTEAGEYDIAIKFADQHIPGSPFKVLVEPEVNEKLVHAFGPGIEPSSCRQGKETKFTIDAAKAGAAPVAVDITSDQKPLARRPSVRDNKDGTFDVSYVPPSEGSNLKVKIAYNGQDIPGSPFNVKVRPQVEPDKVKLAGPSIYQNSVPASLPTSVKIDTTDAGTADLKFNVTGPDGYPRPVELVDNKDGIYTASYTPDECGRYRIDAQYGGKDIPNTPIYVQAHPVGDAEKCKITEGVERTLVTGESYCITVNTENAGQGAVTCRIRSTSGSDLDINVVDNGDGTVSIYYTVKDAGEYTINIKFGGQPVPGGFYTFT</sequence>
<dbReference type="SMART" id="SM00033">
    <property type="entry name" value="CH"/>
    <property type="match status" value="2"/>
</dbReference>
<accession>A0AAW1V7G3</accession>
<evidence type="ECO:0000256" key="3">
    <source>
        <dbReference type="ARBA" id="ARBA00023203"/>
    </source>
</evidence>
<evidence type="ECO:0000256" key="4">
    <source>
        <dbReference type="PROSITE-ProRule" id="PRU00087"/>
    </source>
</evidence>
<dbReference type="GO" id="GO:0030036">
    <property type="term" value="P:actin cytoskeleton organization"/>
    <property type="evidence" value="ECO:0007669"/>
    <property type="project" value="InterPro"/>
</dbReference>
<feature type="repeat" description="Filamin" evidence="4">
    <location>
        <begin position="1252"/>
        <end position="1345"/>
    </location>
</feature>
<dbReference type="InterPro" id="IPR001715">
    <property type="entry name" value="CH_dom"/>
</dbReference>
<dbReference type="FunFam" id="2.60.40.10:FF:000001">
    <property type="entry name" value="Filamin-C isoform b"/>
    <property type="match status" value="2"/>
</dbReference>
<dbReference type="PANTHER" id="PTHR38537">
    <property type="entry name" value="JITTERBUG, ISOFORM N"/>
    <property type="match status" value="1"/>
</dbReference>
<dbReference type="InterPro" id="IPR014756">
    <property type="entry name" value="Ig_E-set"/>
</dbReference>
<dbReference type="CDD" id="cd21315">
    <property type="entry name" value="CH_dFLNA-like_rpt2"/>
    <property type="match status" value="1"/>
</dbReference>
<evidence type="ECO:0000256" key="2">
    <source>
        <dbReference type="ARBA" id="ARBA00022737"/>
    </source>
</evidence>
<dbReference type="InterPro" id="IPR017868">
    <property type="entry name" value="Filamin/ABP280_repeat-like"/>
</dbReference>
<dbReference type="GO" id="GO:0051015">
    <property type="term" value="F:actin filament binding"/>
    <property type="evidence" value="ECO:0007669"/>
    <property type="project" value="InterPro"/>
</dbReference>
<dbReference type="PROSITE" id="PS00019">
    <property type="entry name" value="ACTININ_1"/>
    <property type="match status" value="1"/>
</dbReference>
<evidence type="ECO:0000313" key="7">
    <source>
        <dbReference type="Proteomes" id="UP001431783"/>
    </source>
</evidence>
<comment type="similarity">
    <text evidence="1">Belongs to the filamin family.</text>
</comment>
<dbReference type="Pfam" id="PF00307">
    <property type="entry name" value="CH"/>
    <property type="match status" value="2"/>
</dbReference>
<feature type="non-terminal residue" evidence="6">
    <location>
        <position position="1345"/>
    </location>
</feature>
<name>A0AAW1V7G3_9CUCU</name>
<evidence type="ECO:0000256" key="1">
    <source>
        <dbReference type="ARBA" id="ARBA00009238"/>
    </source>
</evidence>
<feature type="repeat" description="Filamin" evidence="4">
    <location>
        <begin position="481"/>
        <end position="577"/>
    </location>
</feature>
<dbReference type="PANTHER" id="PTHR38537:SF8">
    <property type="entry name" value="FILAMIN-A"/>
    <property type="match status" value="1"/>
</dbReference>
<feature type="repeat" description="Filamin" evidence="4">
    <location>
        <begin position="1056"/>
        <end position="1154"/>
    </location>
</feature>
<dbReference type="SUPFAM" id="SSF81296">
    <property type="entry name" value="E set domains"/>
    <property type="match status" value="11"/>
</dbReference>
<feature type="repeat" description="Filamin" evidence="4">
    <location>
        <begin position="577"/>
        <end position="668"/>
    </location>
</feature>
<dbReference type="Gene3D" id="2.60.40.10">
    <property type="entry name" value="Immunoglobulins"/>
    <property type="match status" value="11"/>
</dbReference>
<dbReference type="InterPro" id="IPR044801">
    <property type="entry name" value="Filamin"/>
</dbReference>
<keyword evidence="3" id="KW-0009">Actin-binding</keyword>
<dbReference type="InterPro" id="IPR001589">
    <property type="entry name" value="Actinin_actin-bd_CS"/>
</dbReference>
<reference evidence="6 7" key="1">
    <citation type="submission" date="2023-03" db="EMBL/GenBank/DDBJ databases">
        <title>Genome insight into feeding habits of ladybird beetles.</title>
        <authorList>
            <person name="Li H.-S."/>
            <person name="Huang Y.-H."/>
            <person name="Pang H."/>
        </authorList>
    </citation>
    <scope>NUCLEOTIDE SEQUENCE [LARGE SCALE GENOMIC DNA]</scope>
    <source>
        <strain evidence="6">SYSU_2023b</strain>
        <tissue evidence="6">Whole body</tissue>
    </source>
</reference>
<keyword evidence="7" id="KW-1185">Reference proteome</keyword>
<feature type="domain" description="Calponin-homology (CH)" evidence="5">
    <location>
        <begin position="47"/>
        <end position="153"/>
    </location>
</feature>
<dbReference type="InterPro" id="IPR036872">
    <property type="entry name" value="CH_dom_sf"/>
</dbReference>
<dbReference type="CDD" id="cd21311">
    <property type="entry name" value="CH_dFLNA-like_rpt1"/>
    <property type="match status" value="1"/>
</dbReference>
<dbReference type="EMBL" id="JARQZJ010000122">
    <property type="protein sequence ID" value="KAK9889074.1"/>
    <property type="molecule type" value="Genomic_DNA"/>
</dbReference>
<dbReference type="PROSITE" id="PS50194">
    <property type="entry name" value="FILAMIN_REPEAT"/>
    <property type="match status" value="11"/>
</dbReference>
<gene>
    <name evidence="6" type="ORF">WA026_004346</name>
</gene>
<dbReference type="FunFam" id="1.10.418.10:FF:000006">
    <property type="entry name" value="Filamin-B isoform A"/>
    <property type="match status" value="1"/>
</dbReference>